<sequence length="110" mass="12147">MAKLRIRSVSYVLFPGGYQPTSLGSYALPVLLGCWLIAGGQFSVAQEPVRRNALPRNALPRNVWGPAEQPSPEAQAKADALIDWIVEPEITLDLDPRRSKIVRTKLPVSR</sequence>
<organism evidence="1">
    <name type="scientific">marine sediment metagenome</name>
    <dbReference type="NCBI Taxonomy" id="412755"/>
    <lineage>
        <taxon>unclassified sequences</taxon>
        <taxon>metagenomes</taxon>
        <taxon>ecological metagenomes</taxon>
    </lineage>
</organism>
<protein>
    <submittedName>
        <fullName evidence="1">Uncharacterized protein</fullName>
    </submittedName>
</protein>
<accession>A0A0F9F2W8</accession>
<dbReference type="AlphaFoldDB" id="A0A0F9F2W8"/>
<reference evidence="1" key="1">
    <citation type="journal article" date="2015" name="Nature">
        <title>Complex archaea that bridge the gap between prokaryotes and eukaryotes.</title>
        <authorList>
            <person name="Spang A."/>
            <person name="Saw J.H."/>
            <person name="Jorgensen S.L."/>
            <person name="Zaremba-Niedzwiedzka K."/>
            <person name="Martijn J."/>
            <person name="Lind A.E."/>
            <person name="van Eijk R."/>
            <person name="Schleper C."/>
            <person name="Guy L."/>
            <person name="Ettema T.J."/>
        </authorList>
    </citation>
    <scope>NUCLEOTIDE SEQUENCE</scope>
</reference>
<dbReference type="EMBL" id="LAZR01034386">
    <property type="protein sequence ID" value="KKL45437.1"/>
    <property type="molecule type" value="Genomic_DNA"/>
</dbReference>
<evidence type="ECO:0000313" key="1">
    <source>
        <dbReference type="EMBL" id="KKL45437.1"/>
    </source>
</evidence>
<comment type="caution">
    <text evidence="1">The sequence shown here is derived from an EMBL/GenBank/DDBJ whole genome shotgun (WGS) entry which is preliminary data.</text>
</comment>
<dbReference type="PROSITE" id="PS51257">
    <property type="entry name" value="PROKAR_LIPOPROTEIN"/>
    <property type="match status" value="1"/>
</dbReference>
<feature type="non-terminal residue" evidence="1">
    <location>
        <position position="110"/>
    </location>
</feature>
<proteinExistence type="predicted"/>
<gene>
    <name evidence="1" type="ORF">LCGC14_2355680</name>
</gene>
<name>A0A0F9F2W8_9ZZZZ</name>